<feature type="transmembrane region" description="Helical" evidence="1">
    <location>
        <begin position="207"/>
        <end position="230"/>
    </location>
</feature>
<dbReference type="Pfam" id="PF06772">
    <property type="entry name" value="LtrA"/>
    <property type="match status" value="1"/>
</dbReference>
<dbReference type="Proteomes" id="UP000027219">
    <property type="component" value="Unassembled WGS sequence"/>
</dbReference>
<dbReference type="InterPro" id="IPR010640">
    <property type="entry name" value="Low_temperature_requirement_A"/>
</dbReference>
<feature type="transmembrane region" description="Helical" evidence="1">
    <location>
        <begin position="350"/>
        <end position="370"/>
    </location>
</feature>
<feature type="transmembrane region" description="Helical" evidence="1">
    <location>
        <begin position="54"/>
        <end position="78"/>
    </location>
</feature>
<feature type="transmembrane region" description="Helical" evidence="1">
    <location>
        <begin position="90"/>
        <end position="109"/>
    </location>
</feature>
<dbReference type="STRING" id="212667.VFDL14_22560"/>
<keyword evidence="1" id="KW-0472">Membrane</keyword>
<protein>
    <submittedName>
        <fullName evidence="2">Membrane protein</fullName>
    </submittedName>
</protein>
<dbReference type="OrthoDB" id="7698234at2"/>
<feature type="transmembrane region" description="Helical" evidence="1">
    <location>
        <begin position="31"/>
        <end position="48"/>
    </location>
</feature>
<proteinExistence type="predicted"/>
<keyword evidence="3" id="KW-1185">Reference proteome</keyword>
<feature type="transmembrane region" description="Helical" evidence="1">
    <location>
        <begin position="242"/>
        <end position="260"/>
    </location>
</feature>
<evidence type="ECO:0000313" key="2">
    <source>
        <dbReference type="EMBL" id="KDN28902.1"/>
    </source>
</evidence>
<keyword evidence="1" id="KW-0812">Transmembrane</keyword>
<organism evidence="2 3">
    <name type="scientific">Vibrio fortis</name>
    <dbReference type="NCBI Taxonomy" id="212667"/>
    <lineage>
        <taxon>Bacteria</taxon>
        <taxon>Pseudomonadati</taxon>
        <taxon>Pseudomonadota</taxon>
        <taxon>Gammaproteobacteria</taxon>
        <taxon>Vibrionales</taxon>
        <taxon>Vibrionaceae</taxon>
        <taxon>Vibrio</taxon>
    </lineage>
</organism>
<keyword evidence="1" id="KW-1133">Transmembrane helix</keyword>
<comment type="caution">
    <text evidence="2">The sequence shown here is derived from an EMBL/GenBank/DDBJ whole genome shotgun (WGS) entry which is preliminary data.</text>
</comment>
<reference evidence="2 3" key="1">
    <citation type="submission" date="2014-02" db="EMBL/GenBank/DDBJ databases">
        <title>Vibrio fortis Dalian14 Genome Sequencing.</title>
        <authorList>
            <person name="Wang Y."/>
            <person name="Song L."/>
            <person name="Liu G."/>
            <person name="Ding J."/>
        </authorList>
    </citation>
    <scope>NUCLEOTIDE SEQUENCE [LARGE SCALE GENOMIC DNA]</scope>
    <source>
        <strain evidence="2 3">Dalian14</strain>
    </source>
</reference>
<dbReference type="AlphaFoldDB" id="A0A066USL5"/>
<dbReference type="RefSeq" id="WP_032550770.1">
    <property type="nucleotide sequence ID" value="NZ_JFFR01000013.1"/>
</dbReference>
<name>A0A066USL5_9VIBR</name>
<feature type="transmembrane region" description="Helical" evidence="1">
    <location>
        <begin position="281"/>
        <end position="299"/>
    </location>
</feature>
<feature type="transmembrane region" description="Helical" evidence="1">
    <location>
        <begin position="311"/>
        <end position="329"/>
    </location>
</feature>
<gene>
    <name evidence="2" type="ORF">VFDL14_22560</name>
</gene>
<evidence type="ECO:0000256" key="1">
    <source>
        <dbReference type="SAM" id="Phobius"/>
    </source>
</evidence>
<evidence type="ECO:0000313" key="3">
    <source>
        <dbReference type="Proteomes" id="UP000027219"/>
    </source>
</evidence>
<dbReference type="PANTHER" id="PTHR36840">
    <property type="entry name" value="BLL5714 PROTEIN"/>
    <property type="match status" value="1"/>
</dbReference>
<feature type="transmembrane region" description="Helical" evidence="1">
    <location>
        <begin position="153"/>
        <end position="170"/>
    </location>
</feature>
<sequence>MDLSPKHPLWRKPKHHLDTDSSNDHVHWIELFYDLAHVVSIFVLGNFLSHHLGFGGFVIFAALFTVIWFAWFDLSLFNSIYVSTDVQHRYIMAAQIITIMIMSSAIVHIDGAGWVYFAIGYAINRAIMSLLYFRAKTVEDNETCLPSRMSRNFSIGSVIFFISAFLPAPYSHMVFAAGMVILAALYAAPKVGVLYSKRFLPRFGHMAERFALLLLIVAGEGFFKLVITLAEKGIDNVVGDVFVNYAFGGLSIFVLCWIYFDFVGNGKPRDNESKTLVKWTISHLFLMLSAVMIGVALSAEVKIGFMDQYPFKYALIGCLGLTTYLYCLLQIQNVIELRTAHRFATAKVRYIGIALCFVTLAIVSFVPSIVANVMWGTALFSQIVIPVRTAFKTLTQETEQEAGQ</sequence>
<dbReference type="EMBL" id="JFFR01000013">
    <property type="protein sequence ID" value="KDN28902.1"/>
    <property type="molecule type" value="Genomic_DNA"/>
</dbReference>
<dbReference type="PANTHER" id="PTHR36840:SF1">
    <property type="entry name" value="BLL5714 PROTEIN"/>
    <property type="match status" value="1"/>
</dbReference>
<accession>A0A066USL5</accession>
<feature type="transmembrane region" description="Helical" evidence="1">
    <location>
        <begin position="176"/>
        <end position="195"/>
    </location>
</feature>